<keyword evidence="9" id="KW-1185">Reference proteome</keyword>
<feature type="transmembrane region" description="Helical" evidence="7">
    <location>
        <begin position="127"/>
        <end position="149"/>
    </location>
</feature>
<accession>A0A5M3WEH9</accession>
<organism evidence="8 9">
    <name type="scientific">Acrocarpospora corrugata</name>
    <dbReference type="NCBI Taxonomy" id="35763"/>
    <lineage>
        <taxon>Bacteria</taxon>
        <taxon>Bacillati</taxon>
        <taxon>Actinomycetota</taxon>
        <taxon>Actinomycetes</taxon>
        <taxon>Streptosporangiales</taxon>
        <taxon>Streptosporangiaceae</taxon>
        <taxon>Acrocarpospora</taxon>
    </lineage>
</organism>
<dbReference type="PANTHER" id="PTHR23513:SF18">
    <property type="entry name" value="INTEGRAL MEMBRANE PROTEIN"/>
    <property type="match status" value="1"/>
</dbReference>
<sequence length="469" mass="48936">MAGAWDRVRRAGRGTARASRTAAGATVRAGQTVARGGRRVGQATRRLTYAQGAGRTGLGRLIELTAAHSAGDAFITVSLAGALFFGLPVGQARGQVALYLVITMVPFTVVAPFVGPVLDRFRSGRRYVMAGTLFARGLLCWGMASSVVYGDVLSLFPAALAVLVLSKAYNVSRAAIMPSVLPADITLVTANARVALFALVAAGGAAAASAGLTAWIGAEWVLRGAMVLFLICGVVAVRLPRHVDSPDTDEDEEAPAPGWRTWFQVGPVVGEAIRANAAIRIQAGFLVFFLLFLVQDKHLPGFAPEITIGLLAAAAGGGGLMGAAVASWARSHSPQLIVLATLALTTVTTIVAAFFFTLWTAVAVALVGAFAQGLGKLALDAIVQREIGEEVRSSTFGVVEALLQIAWVFGGLIGLMLSLFARGPAGFTVMAVVLALSLGWLLAGRRRRLRAKPVRLPATTDTKPLTNPF</sequence>
<dbReference type="GO" id="GO:0022857">
    <property type="term" value="F:transmembrane transporter activity"/>
    <property type="evidence" value="ECO:0007669"/>
    <property type="project" value="InterPro"/>
</dbReference>
<comment type="caution">
    <text evidence="8">The sequence shown here is derived from an EMBL/GenBank/DDBJ whole genome shotgun (WGS) entry which is preliminary data.</text>
</comment>
<dbReference type="InterPro" id="IPR036259">
    <property type="entry name" value="MFS_trans_sf"/>
</dbReference>
<evidence type="ECO:0000256" key="1">
    <source>
        <dbReference type="ARBA" id="ARBA00004651"/>
    </source>
</evidence>
<evidence type="ECO:0000313" key="9">
    <source>
        <dbReference type="Proteomes" id="UP000334990"/>
    </source>
</evidence>
<feature type="transmembrane region" description="Helical" evidence="7">
    <location>
        <begin position="425"/>
        <end position="443"/>
    </location>
</feature>
<keyword evidence="5 7" id="KW-0472">Membrane</keyword>
<feature type="transmembrane region" description="Helical" evidence="7">
    <location>
        <begin position="277"/>
        <end position="294"/>
    </location>
</feature>
<feature type="compositionally biased region" description="Low complexity" evidence="6">
    <location>
        <begin position="13"/>
        <end position="23"/>
    </location>
</feature>
<comment type="subcellular location">
    <subcellularLocation>
        <location evidence="1">Cell membrane</location>
        <topology evidence="1">Multi-pass membrane protein</topology>
    </subcellularLocation>
</comment>
<gene>
    <name evidence="8" type="ORF">Acor_75490</name>
</gene>
<keyword evidence="2" id="KW-1003">Cell membrane</keyword>
<feature type="region of interest" description="Disordered" evidence="6">
    <location>
        <begin position="1"/>
        <end position="23"/>
    </location>
</feature>
<evidence type="ECO:0000256" key="4">
    <source>
        <dbReference type="ARBA" id="ARBA00022989"/>
    </source>
</evidence>
<dbReference type="Proteomes" id="UP000334990">
    <property type="component" value="Unassembled WGS sequence"/>
</dbReference>
<evidence type="ECO:0000313" key="8">
    <source>
        <dbReference type="EMBL" id="GES05481.1"/>
    </source>
</evidence>
<feature type="transmembrane region" description="Helical" evidence="7">
    <location>
        <begin position="70"/>
        <end position="90"/>
    </location>
</feature>
<dbReference type="EMBL" id="BLAD01000102">
    <property type="protein sequence ID" value="GES05481.1"/>
    <property type="molecule type" value="Genomic_DNA"/>
</dbReference>
<feature type="transmembrane region" description="Helical" evidence="7">
    <location>
        <begin position="220"/>
        <end position="239"/>
    </location>
</feature>
<dbReference type="SUPFAM" id="SSF103473">
    <property type="entry name" value="MFS general substrate transporter"/>
    <property type="match status" value="1"/>
</dbReference>
<evidence type="ECO:0000256" key="7">
    <source>
        <dbReference type="SAM" id="Phobius"/>
    </source>
</evidence>
<dbReference type="Gene3D" id="1.20.1250.20">
    <property type="entry name" value="MFS general substrate transporter like domains"/>
    <property type="match status" value="1"/>
</dbReference>
<reference evidence="8 9" key="1">
    <citation type="submission" date="2019-10" db="EMBL/GenBank/DDBJ databases">
        <title>Whole genome shotgun sequence of Acrocarpospora corrugata NBRC 13972.</title>
        <authorList>
            <person name="Ichikawa N."/>
            <person name="Kimura A."/>
            <person name="Kitahashi Y."/>
            <person name="Komaki H."/>
            <person name="Oguchi A."/>
        </authorList>
    </citation>
    <scope>NUCLEOTIDE SEQUENCE [LARGE SCALE GENOMIC DNA]</scope>
    <source>
        <strain evidence="8 9">NBRC 13972</strain>
    </source>
</reference>
<keyword evidence="3 7" id="KW-0812">Transmembrane</keyword>
<evidence type="ECO:0000256" key="5">
    <source>
        <dbReference type="ARBA" id="ARBA00023136"/>
    </source>
</evidence>
<feature type="transmembrane region" description="Helical" evidence="7">
    <location>
        <begin position="193"/>
        <end position="214"/>
    </location>
</feature>
<protein>
    <submittedName>
        <fullName evidence="8">MFS transporter</fullName>
    </submittedName>
</protein>
<evidence type="ECO:0000256" key="6">
    <source>
        <dbReference type="SAM" id="MobiDB-lite"/>
    </source>
</evidence>
<dbReference type="InterPro" id="IPR011701">
    <property type="entry name" value="MFS"/>
</dbReference>
<evidence type="ECO:0000256" key="3">
    <source>
        <dbReference type="ARBA" id="ARBA00022692"/>
    </source>
</evidence>
<dbReference type="AlphaFoldDB" id="A0A5M3WEH9"/>
<dbReference type="GO" id="GO:0005886">
    <property type="term" value="C:plasma membrane"/>
    <property type="evidence" value="ECO:0007669"/>
    <property type="project" value="UniProtKB-SubCell"/>
</dbReference>
<dbReference type="OrthoDB" id="5170137at2"/>
<dbReference type="PANTHER" id="PTHR23513">
    <property type="entry name" value="INTEGRAL MEMBRANE EFFLUX PROTEIN-RELATED"/>
    <property type="match status" value="1"/>
</dbReference>
<name>A0A5M3WEH9_9ACTN</name>
<evidence type="ECO:0000256" key="2">
    <source>
        <dbReference type="ARBA" id="ARBA00022475"/>
    </source>
</evidence>
<dbReference type="Pfam" id="PF07690">
    <property type="entry name" value="MFS_1"/>
    <property type="match status" value="1"/>
</dbReference>
<keyword evidence="4 7" id="KW-1133">Transmembrane helix</keyword>
<feature type="transmembrane region" description="Helical" evidence="7">
    <location>
        <begin position="96"/>
        <end position="115"/>
    </location>
</feature>
<feature type="transmembrane region" description="Helical" evidence="7">
    <location>
        <begin position="306"/>
        <end position="329"/>
    </location>
</feature>
<feature type="transmembrane region" description="Helical" evidence="7">
    <location>
        <begin position="395"/>
        <end position="419"/>
    </location>
</feature>
<proteinExistence type="predicted"/>